<organism evidence="3 4">
    <name type="scientific">Nocardioides vastitatis</name>
    <dbReference type="NCBI Taxonomy" id="2568655"/>
    <lineage>
        <taxon>Bacteria</taxon>
        <taxon>Bacillati</taxon>
        <taxon>Actinomycetota</taxon>
        <taxon>Actinomycetes</taxon>
        <taxon>Propionibacteriales</taxon>
        <taxon>Nocardioidaceae</taxon>
        <taxon>Nocardioides</taxon>
    </lineage>
</organism>
<protein>
    <submittedName>
        <fullName evidence="3">Nuclease-related domain-containing protein</fullName>
    </submittedName>
</protein>
<sequence length="225" mass="24733">MQQTHHVLVGPGGAYAVETKWSGSSWQSDYGVGRLQEAIEQAKDNERLLRLWHPFKSQQIPVTAVVVLWGRGLSKWPEHDQVRLIDDVHVIAGPALRRWLDRTASVVLENSQVETAWAAMEAHVSRRDPIDAQLHPIPTSLAEWAVRSAAAVSSACLAILVFGRLLETASRWWVAASASLLLVLPAVIVRRAVSSQPVVWSAWAWGFTMLMLPIALTVAVAASSL</sequence>
<name>A0ABW0ZL60_9ACTN</name>
<evidence type="ECO:0000259" key="2">
    <source>
        <dbReference type="Pfam" id="PF08378"/>
    </source>
</evidence>
<evidence type="ECO:0000256" key="1">
    <source>
        <dbReference type="SAM" id="Phobius"/>
    </source>
</evidence>
<keyword evidence="1" id="KW-0812">Transmembrane</keyword>
<comment type="caution">
    <text evidence="3">The sequence shown here is derived from an EMBL/GenBank/DDBJ whole genome shotgun (WGS) entry which is preliminary data.</text>
</comment>
<feature type="transmembrane region" description="Helical" evidence="1">
    <location>
        <begin position="144"/>
        <end position="166"/>
    </location>
</feature>
<keyword evidence="1" id="KW-0472">Membrane</keyword>
<evidence type="ECO:0000313" key="4">
    <source>
        <dbReference type="Proteomes" id="UP001596072"/>
    </source>
</evidence>
<feature type="domain" description="NERD" evidence="2">
    <location>
        <begin position="3"/>
        <end position="68"/>
    </location>
</feature>
<keyword evidence="1" id="KW-1133">Transmembrane helix</keyword>
<dbReference type="EMBL" id="JBHSNS010000019">
    <property type="protein sequence ID" value="MFC5731636.1"/>
    <property type="molecule type" value="Genomic_DNA"/>
</dbReference>
<feature type="transmembrane region" description="Helical" evidence="1">
    <location>
        <begin position="202"/>
        <end position="222"/>
    </location>
</feature>
<dbReference type="InterPro" id="IPR011528">
    <property type="entry name" value="NERD"/>
</dbReference>
<reference evidence="4" key="1">
    <citation type="journal article" date="2019" name="Int. J. Syst. Evol. Microbiol.">
        <title>The Global Catalogue of Microorganisms (GCM) 10K type strain sequencing project: providing services to taxonomists for standard genome sequencing and annotation.</title>
        <authorList>
            <consortium name="The Broad Institute Genomics Platform"/>
            <consortium name="The Broad Institute Genome Sequencing Center for Infectious Disease"/>
            <person name="Wu L."/>
            <person name="Ma J."/>
        </authorList>
    </citation>
    <scope>NUCLEOTIDE SEQUENCE [LARGE SCALE GENOMIC DNA]</scope>
    <source>
        <strain evidence="4">YIM 94188</strain>
    </source>
</reference>
<dbReference type="Pfam" id="PF08378">
    <property type="entry name" value="NERD"/>
    <property type="match status" value="1"/>
</dbReference>
<gene>
    <name evidence="3" type="ORF">ACFPQB_22180</name>
</gene>
<feature type="transmembrane region" description="Helical" evidence="1">
    <location>
        <begin position="172"/>
        <end position="190"/>
    </location>
</feature>
<dbReference type="Proteomes" id="UP001596072">
    <property type="component" value="Unassembled WGS sequence"/>
</dbReference>
<proteinExistence type="predicted"/>
<evidence type="ECO:0000313" key="3">
    <source>
        <dbReference type="EMBL" id="MFC5731636.1"/>
    </source>
</evidence>
<keyword evidence="4" id="KW-1185">Reference proteome</keyword>
<accession>A0ABW0ZL60</accession>
<dbReference type="RefSeq" id="WP_168798208.1">
    <property type="nucleotide sequence ID" value="NZ_JBHSNS010000019.1"/>
</dbReference>